<accession>V5REJ9</accession>
<dbReference type="PANTHER" id="PTHR43685">
    <property type="entry name" value="GLYCOSYLTRANSFERASE"/>
    <property type="match status" value="1"/>
</dbReference>
<dbReference type="EMBL" id="KC526919">
    <property type="protein sequence ID" value="AHB32859.1"/>
    <property type="molecule type" value="Genomic_DNA"/>
</dbReference>
<dbReference type="PANTHER" id="PTHR43685:SF2">
    <property type="entry name" value="GLYCOSYLTRANSFERASE 2-LIKE DOMAIN-CONTAINING PROTEIN"/>
    <property type="match status" value="1"/>
</dbReference>
<reference evidence="1" key="1">
    <citation type="journal article" date="2013" name="PLoS ONE">
        <title>Diversity in the major polysaccharide antigen of Acinetobacter baumannii assessed by DNA sequencing, and development of a molecular serotyping scheme.</title>
        <authorList>
            <person name="Hu D."/>
            <person name="Liu B."/>
            <person name="Dijkshoorn L."/>
            <person name="Wang L."/>
            <person name="Reeves P.R."/>
        </authorList>
    </citation>
    <scope>NUCLEOTIDE SEQUENCE</scope>
    <source>
        <strain evidence="1">LUH5552</strain>
    </source>
</reference>
<dbReference type="InterPro" id="IPR029044">
    <property type="entry name" value="Nucleotide-diphossugar_trans"/>
</dbReference>
<protein>
    <submittedName>
        <fullName evidence="1">Gtr121</fullName>
    </submittedName>
</protein>
<proteinExistence type="predicted"/>
<dbReference type="SUPFAM" id="SSF53448">
    <property type="entry name" value="Nucleotide-diphospho-sugar transferases"/>
    <property type="match status" value="1"/>
</dbReference>
<dbReference type="InterPro" id="IPR001173">
    <property type="entry name" value="Glyco_trans_2-like"/>
</dbReference>
<evidence type="ECO:0000313" key="1">
    <source>
        <dbReference type="EMBL" id="AHB32859.1"/>
    </source>
</evidence>
<reference evidence="1" key="2">
    <citation type="journal article" date="2017" name="Microbiology">
        <title>The KL24 gene cluster and a genomic island encoding a Wzy polymerase contribute genes needed for synthesis of the K24 capsular polysaccharide by the multiply antibiotic resistant Acinetobacter baumannii isolate RCH51.</title>
        <authorList>
            <person name="Kenyon J.J."/>
            <person name="Kasimova A.A."/>
            <person name="Shneider M.M."/>
            <person name="Shashkov A.S."/>
            <person name="Arbatsky N.P."/>
            <person name="Popova A.V."/>
            <person name="Miroshnikov K.A."/>
            <person name="Hall R.M."/>
            <person name="Knirel Y.A."/>
        </authorList>
    </citation>
    <scope>NUCLEOTIDE SEQUENCE</scope>
    <source>
        <strain evidence="1">LUH5552</strain>
    </source>
</reference>
<gene>
    <name evidence="1" type="primary">gtr121</name>
</gene>
<organism evidence="1">
    <name type="scientific">Acinetobacter baumannii</name>
    <dbReference type="NCBI Taxonomy" id="470"/>
    <lineage>
        <taxon>Bacteria</taxon>
        <taxon>Pseudomonadati</taxon>
        <taxon>Pseudomonadota</taxon>
        <taxon>Gammaproteobacteria</taxon>
        <taxon>Moraxellales</taxon>
        <taxon>Moraxellaceae</taxon>
        <taxon>Acinetobacter</taxon>
        <taxon>Acinetobacter calcoaceticus/baumannii complex</taxon>
    </lineage>
</organism>
<dbReference type="CDD" id="cd00761">
    <property type="entry name" value="Glyco_tranf_GTA_type"/>
    <property type="match status" value="1"/>
</dbReference>
<dbReference type="RefSeq" id="WP_114182669.1">
    <property type="nucleotide sequence ID" value="NZ_CP042556.1"/>
</dbReference>
<name>V5REJ9_ACIBA</name>
<dbReference type="Pfam" id="PF00535">
    <property type="entry name" value="Glycos_transf_2"/>
    <property type="match status" value="1"/>
</dbReference>
<dbReference type="InterPro" id="IPR050834">
    <property type="entry name" value="Glycosyltransf_2"/>
</dbReference>
<dbReference type="Gene3D" id="3.90.550.10">
    <property type="entry name" value="Spore Coat Polysaccharide Biosynthesis Protein SpsA, Chain A"/>
    <property type="match status" value="1"/>
</dbReference>
<sequence length="318" mass="37509">MRSLVTVIVPMYNEEKKVALCVDVLKKQTNQNFDVIFINDGSTDNTVKILKECLGLDTYFNYKIITQENQGAAAARENGIQQADTDFVMIFDCDDKISNNYIDEILNICEKNEVDIILPNAKIERNINDWVDFSFYTEDRVLNPTDCILNTLNGWRVHGWFTCRKNIFLKSYNEYYIYNVNKKNFINNDEILTRLNFKNAKKIIRTDAEYYYCYNELSTTKKINERKYLMVNNALILNKIFSDNSDINFRKETLQELIAVLWGTFIYMHKYRKDLANLSDWQKILRISLSDLHYFSVFTGLDVKKKVQLTVLKLAYIF</sequence>
<dbReference type="AlphaFoldDB" id="V5REJ9"/>